<evidence type="ECO:0000313" key="6">
    <source>
        <dbReference type="EMBL" id="TQF16489.1"/>
    </source>
</evidence>
<dbReference type="SUPFAM" id="SSF48498">
    <property type="entry name" value="Tetracyclin repressor-like, C-terminal domain"/>
    <property type="match status" value="1"/>
</dbReference>
<dbReference type="InterPro" id="IPR009057">
    <property type="entry name" value="Homeodomain-like_sf"/>
</dbReference>
<gene>
    <name evidence="6" type="ORF">FJV41_08395</name>
</gene>
<keyword evidence="1" id="KW-0805">Transcription regulation</keyword>
<dbReference type="Gene3D" id="1.10.10.60">
    <property type="entry name" value="Homeodomain-like"/>
    <property type="match status" value="1"/>
</dbReference>
<comment type="caution">
    <text evidence="6">The sequence shown here is derived from an EMBL/GenBank/DDBJ whole genome shotgun (WGS) entry which is preliminary data.</text>
</comment>
<keyword evidence="2 4" id="KW-0238">DNA-binding</keyword>
<organism evidence="6 7">
    <name type="scientific">Myxococcus llanfairpwllgwyngyllgogerychwyrndrobwllllantysiliogogogochensis</name>
    <dbReference type="NCBI Taxonomy" id="2590453"/>
    <lineage>
        <taxon>Bacteria</taxon>
        <taxon>Pseudomonadati</taxon>
        <taxon>Myxococcota</taxon>
        <taxon>Myxococcia</taxon>
        <taxon>Myxococcales</taxon>
        <taxon>Cystobacterineae</taxon>
        <taxon>Myxococcaceae</taxon>
        <taxon>Myxococcus</taxon>
    </lineage>
</organism>
<dbReference type="InterPro" id="IPR011075">
    <property type="entry name" value="TetR_C"/>
</dbReference>
<sequence>MGRPKTFDEDAVLDRAIEQFWTTGYHAVSVRDLETGTGVLKGSLYAAFGDKRALFLASLRRYADQSAVQIRELLSHGADPRAGLEHYLRVRGKGCTGPGRTRGCLLANTAAEVAPHDPEVRAVVGQSFAKLAAALVPAILDAQEQGLLSRRHDARELAAHLVVLVQGMSVVGKTEPDSALVRSSLRFALSLLENDSPEKSR</sequence>
<evidence type="ECO:0000256" key="2">
    <source>
        <dbReference type="ARBA" id="ARBA00023125"/>
    </source>
</evidence>
<dbReference type="InterPro" id="IPR036271">
    <property type="entry name" value="Tet_transcr_reg_TetR-rel_C_sf"/>
</dbReference>
<dbReference type="OrthoDB" id="270177at2"/>
<feature type="DNA-binding region" description="H-T-H motif" evidence="4">
    <location>
        <begin position="29"/>
        <end position="48"/>
    </location>
</feature>
<dbReference type="Pfam" id="PF00440">
    <property type="entry name" value="TetR_N"/>
    <property type="match status" value="1"/>
</dbReference>
<dbReference type="PANTHER" id="PTHR47506">
    <property type="entry name" value="TRANSCRIPTIONAL REGULATORY PROTEIN"/>
    <property type="match status" value="1"/>
</dbReference>
<dbReference type="GO" id="GO:0003677">
    <property type="term" value="F:DNA binding"/>
    <property type="evidence" value="ECO:0007669"/>
    <property type="project" value="UniProtKB-UniRule"/>
</dbReference>
<accession>A0A540X5I3</accession>
<dbReference type="PANTHER" id="PTHR47506:SF10">
    <property type="entry name" value="TRANSCRIPTIONAL REGULATORY PROTEIN"/>
    <property type="match status" value="1"/>
</dbReference>
<dbReference type="PROSITE" id="PS50977">
    <property type="entry name" value="HTH_TETR_2"/>
    <property type="match status" value="1"/>
</dbReference>
<dbReference type="RefSeq" id="WP_141641901.1">
    <property type="nucleotide sequence ID" value="NZ_VIFM01000023.1"/>
</dbReference>
<evidence type="ECO:0000256" key="4">
    <source>
        <dbReference type="PROSITE-ProRule" id="PRU00335"/>
    </source>
</evidence>
<evidence type="ECO:0000256" key="3">
    <source>
        <dbReference type="ARBA" id="ARBA00023163"/>
    </source>
</evidence>
<evidence type="ECO:0000313" key="7">
    <source>
        <dbReference type="Proteomes" id="UP000315369"/>
    </source>
</evidence>
<dbReference type="Gene3D" id="1.10.357.10">
    <property type="entry name" value="Tetracycline Repressor, domain 2"/>
    <property type="match status" value="1"/>
</dbReference>
<name>A0A540X5I3_9BACT</name>
<dbReference type="InterPro" id="IPR001647">
    <property type="entry name" value="HTH_TetR"/>
</dbReference>
<dbReference type="Pfam" id="PF16925">
    <property type="entry name" value="TetR_C_13"/>
    <property type="match status" value="1"/>
</dbReference>
<protein>
    <submittedName>
        <fullName evidence="6">TetR/AcrR family transcriptional regulator</fullName>
    </submittedName>
</protein>
<proteinExistence type="predicted"/>
<dbReference type="SUPFAM" id="SSF46689">
    <property type="entry name" value="Homeodomain-like"/>
    <property type="match status" value="1"/>
</dbReference>
<reference evidence="6 7" key="1">
    <citation type="submission" date="2019-06" db="EMBL/GenBank/DDBJ databases">
        <authorList>
            <person name="Livingstone P."/>
            <person name="Whitworth D."/>
        </authorList>
    </citation>
    <scope>NUCLEOTIDE SEQUENCE [LARGE SCALE GENOMIC DNA]</scope>
    <source>
        <strain evidence="6 7">AM401</strain>
    </source>
</reference>
<dbReference type="Proteomes" id="UP000315369">
    <property type="component" value="Unassembled WGS sequence"/>
</dbReference>
<dbReference type="AlphaFoldDB" id="A0A540X5I3"/>
<feature type="domain" description="HTH tetR-type" evidence="5">
    <location>
        <begin position="6"/>
        <end position="66"/>
    </location>
</feature>
<evidence type="ECO:0000259" key="5">
    <source>
        <dbReference type="PROSITE" id="PS50977"/>
    </source>
</evidence>
<evidence type="ECO:0000256" key="1">
    <source>
        <dbReference type="ARBA" id="ARBA00023015"/>
    </source>
</evidence>
<keyword evidence="3" id="KW-0804">Transcription</keyword>
<dbReference type="EMBL" id="VIFM01000023">
    <property type="protein sequence ID" value="TQF16489.1"/>
    <property type="molecule type" value="Genomic_DNA"/>
</dbReference>
<keyword evidence="7" id="KW-1185">Reference proteome</keyword>